<name>A0A6S6NZT6_9MYCO</name>
<evidence type="ECO:0000313" key="2">
    <source>
        <dbReference type="EMBL" id="BCI51709.1"/>
    </source>
</evidence>
<proteinExistence type="predicted"/>
<sequence length="258" mass="28117">MIVAWKWLVAAVLLMTAVVACTHEPPPYESRYTPPPPPLGAPAPLPPGASFVDTFDRPDTQLGLGEGWDLRESIDNSALPLSATDGFIRAGRYASASMTNVFAVRKFRSKVRRIGAEASWTRVGDGPAETLFMAISANEKITSDLVQLAVNPAEWEVSTRRNGHFWRVVRGRFDPPLDLDRDYRFEMDAADGSITATLPNGVRTGRVGTSDLLSERAFWRHGFDPADPRPAGARFAANIVWVAEEGQTLVPVPSADSG</sequence>
<accession>A0A6S6NZT6</accession>
<evidence type="ECO:0000256" key="1">
    <source>
        <dbReference type="SAM" id="SignalP"/>
    </source>
</evidence>
<feature type="signal peptide" evidence="1">
    <location>
        <begin position="1"/>
        <end position="22"/>
    </location>
</feature>
<gene>
    <name evidence="2" type="ORF">NIIDNTM18_09870</name>
</gene>
<dbReference type="PROSITE" id="PS51257">
    <property type="entry name" value="PROKAR_LIPOPROTEIN"/>
    <property type="match status" value="1"/>
</dbReference>
<dbReference type="EMBL" id="AP023287">
    <property type="protein sequence ID" value="BCI51709.1"/>
    <property type="molecule type" value="Genomic_DNA"/>
</dbReference>
<protein>
    <submittedName>
        <fullName evidence="2">Uncharacterized protein</fullName>
    </submittedName>
</protein>
<reference evidence="2 3" key="1">
    <citation type="submission" date="2020-07" db="EMBL/GenBank/DDBJ databases">
        <title>Complete genome sequence of Mycolicibacterium litorale like strain isolated from cardiac implantable electronic device infection.</title>
        <authorList>
            <person name="Fukano H."/>
            <person name="Miyama H."/>
            <person name="Hoshino Y."/>
        </authorList>
    </citation>
    <scope>NUCLEOTIDE SEQUENCE [LARGE SCALE GENOMIC DNA]</scope>
    <source>
        <strain evidence="2 3">NIIDNTM18</strain>
    </source>
</reference>
<feature type="chain" id="PRO_5028419049" evidence="1">
    <location>
        <begin position="23"/>
        <end position="258"/>
    </location>
</feature>
<dbReference type="AlphaFoldDB" id="A0A6S6NZT6"/>
<dbReference type="Proteomes" id="UP000515734">
    <property type="component" value="Chromosome"/>
</dbReference>
<organism evidence="2 3">
    <name type="scientific">Mycolicibacterium litorale</name>
    <dbReference type="NCBI Taxonomy" id="758802"/>
    <lineage>
        <taxon>Bacteria</taxon>
        <taxon>Bacillati</taxon>
        <taxon>Actinomycetota</taxon>
        <taxon>Actinomycetes</taxon>
        <taxon>Mycobacteriales</taxon>
        <taxon>Mycobacteriaceae</taxon>
        <taxon>Mycolicibacterium</taxon>
    </lineage>
</organism>
<evidence type="ECO:0000313" key="3">
    <source>
        <dbReference type="Proteomes" id="UP000515734"/>
    </source>
</evidence>
<keyword evidence="1" id="KW-0732">Signal</keyword>